<gene>
    <name evidence="1" type="ORF">NECAME_12103</name>
</gene>
<dbReference type="SMART" id="SM00564">
    <property type="entry name" value="PQQ"/>
    <property type="match status" value="4"/>
</dbReference>
<sequence length="349" mass="38962">MNNEFAEVVHKYAQIRANVDNYPTEPDFFVATALSAIIRTQALQRVMWIPVFLTYFLLLPSIFASDNDIDDVPRIGQSYGTVLVSTLDGQLRALSTEDGATKWTLQDDPVLRAPTTVKQGFTFLPNPQDGSLYILKEGILKRLPLSIPALVHASPLKSSDGVLYAGISYFLIQTCPTSSEETYFVLGSKRDVWLEIDPLTGTKVETLSATNDKVCPANNKDGVFVGRTEYRISMYDTKDRGKTWNTTFSDYTAHLLPSNNDYPFRHYVTSNGNVLTVGPTGEIIWQRDFGLPVVAMYLLQHDGLHKLHFTVMGGETMENIIKISFGAYKAETSLNMRYVRKLSCGSCSP</sequence>
<name>W2T2P6_NECAM</name>
<dbReference type="Proteomes" id="UP000053676">
    <property type="component" value="Unassembled WGS sequence"/>
</dbReference>
<dbReference type="CDD" id="cd09769">
    <property type="entry name" value="Luminal_IRE1"/>
    <property type="match status" value="1"/>
</dbReference>
<dbReference type="Gene3D" id="2.130.10.10">
    <property type="entry name" value="YVTN repeat-like/Quinoprotein amine dehydrogenase"/>
    <property type="match status" value="1"/>
</dbReference>
<organism evidence="1 2">
    <name type="scientific">Necator americanus</name>
    <name type="common">Human hookworm</name>
    <dbReference type="NCBI Taxonomy" id="51031"/>
    <lineage>
        <taxon>Eukaryota</taxon>
        <taxon>Metazoa</taxon>
        <taxon>Ecdysozoa</taxon>
        <taxon>Nematoda</taxon>
        <taxon>Chromadorea</taxon>
        <taxon>Rhabditida</taxon>
        <taxon>Rhabditina</taxon>
        <taxon>Rhabditomorpha</taxon>
        <taxon>Strongyloidea</taxon>
        <taxon>Ancylostomatidae</taxon>
        <taxon>Bunostominae</taxon>
        <taxon>Necator</taxon>
    </lineage>
</organism>
<protein>
    <submittedName>
        <fullName evidence="1">PQQ enzyme repeat protein</fullName>
    </submittedName>
</protein>
<evidence type="ECO:0000313" key="1">
    <source>
        <dbReference type="EMBL" id="ETN75824.1"/>
    </source>
</evidence>
<proteinExistence type="predicted"/>
<dbReference type="InterPro" id="IPR011047">
    <property type="entry name" value="Quinoprotein_ADH-like_sf"/>
</dbReference>
<reference evidence="2" key="1">
    <citation type="journal article" date="2014" name="Nat. Genet.">
        <title>Genome of the human hookworm Necator americanus.</title>
        <authorList>
            <person name="Tang Y.T."/>
            <person name="Gao X."/>
            <person name="Rosa B.A."/>
            <person name="Abubucker S."/>
            <person name="Hallsworth-Pepin K."/>
            <person name="Martin J."/>
            <person name="Tyagi R."/>
            <person name="Heizer E."/>
            <person name="Zhang X."/>
            <person name="Bhonagiri-Palsikar V."/>
            <person name="Minx P."/>
            <person name="Warren W.C."/>
            <person name="Wang Q."/>
            <person name="Zhan B."/>
            <person name="Hotez P.J."/>
            <person name="Sternberg P.W."/>
            <person name="Dougall A."/>
            <person name="Gaze S.T."/>
            <person name="Mulvenna J."/>
            <person name="Sotillo J."/>
            <person name="Ranganathan S."/>
            <person name="Rabelo E.M."/>
            <person name="Wilson R.K."/>
            <person name="Felgner P.L."/>
            <person name="Bethony J."/>
            <person name="Hawdon J.M."/>
            <person name="Gasser R.B."/>
            <person name="Loukas A."/>
            <person name="Mitreva M."/>
        </authorList>
    </citation>
    <scope>NUCLEOTIDE SEQUENCE [LARGE SCALE GENOMIC DNA]</scope>
</reference>
<dbReference type="OrthoDB" id="63989at2759"/>
<accession>W2T2P6</accession>
<keyword evidence="2" id="KW-1185">Reference proteome</keyword>
<dbReference type="STRING" id="51031.W2T2P6"/>
<dbReference type="SUPFAM" id="SSF50998">
    <property type="entry name" value="Quinoprotein alcohol dehydrogenase-like"/>
    <property type="match status" value="1"/>
</dbReference>
<dbReference type="InterPro" id="IPR015943">
    <property type="entry name" value="WD40/YVTN_repeat-like_dom_sf"/>
</dbReference>
<dbReference type="AlphaFoldDB" id="W2T2P6"/>
<evidence type="ECO:0000313" key="2">
    <source>
        <dbReference type="Proteomes" id="UP000053676"/>
    </source>
</evidence>
<dbReference type="EMBL" id="KI660269">
    <property type="protein sequence ID" value="ETN75824.1"/>
    <property type="molecule type" value="Genomic_DNA"/>
</dbReference>
<dbReference type="KEGG" id="nai:NECAME_12103"/>
<dbReference type="InterPro" id="IPR018391">
    <property type="entry name" value="PQQ_b-propeller_rpt"/>
</dbReference>